<reference evidence="1" key="1">
    <citation type="journal article" date="2014" name="Int. J. Syst. Evol. Microbiol.">
        <title>Complete genome sequence of Corynebacterium casei LMG S-19264T (=DSM 44701T), isolated from a smear-ripened cheese.</title>
        <authorList>
            <consortium name="US DOE Joint Genome Institute (JGI-PGF)"/>
            <person name="Walter F."/>
            <person name="Albersmeier A."/>
            <person name="Kalinowski J."/>
            <person name="Ruckert C."/>
        </authorList>
    </citation>
    <scope>NUCLEOTIDE SEQUENCE</scope>
    <source>
        <strain evidence="1">CGMCC 1.15966</strain>
    </source>
</reference>
<comment type="caution">
    <text evidence="1">The sequence shown here is derived from an EMBL/GenBank/DDBJ whole genome shotgun (WGS) entry which is preliminary data.</text>
</comment>
<dbReference type="RefSeq" id="WP_182497779.1">
    <property type="nucleotide sequence ID" value="NZ_BMKM01000001.1"/>
</dbReference>
<accession>A0A8H9KT92</accession>
<dbReference type="Proteomes" id="UP000614460">
    <property type="component" value="Unassembled WGS sequence"/>
</dbReference>
<keyword evidence="2" id="KW-1185">Reference proteome</keyword>
<sequence>MSSHHIVRENQEPALFIAHPNCLDEEYLNQLLEWSPTIITLVEHYEGLKSREIKIDVILDNQGLEEGILEENILLIPYSDNFIEPLFSYLKEKKNFAVNILTADIQLDPYSSYLADFNINLLNNHGKTMFLKNYEKWLPKEFNLKFEQLNETLSEQHNLTLKNDNCYVVLQDGFVTIPNQEVFFIITEEL</sequence>
<reference evidence="1" key="2">
    <citation type="submission" date="2020-09" db="EMBL/GenBank/DDBJ databases">
        <authorList>
            <person name="Sun Q."/>
            <person name="Zhou Y."/>
        </authorList>
    </citation>
    <scope>NUCLEOTIDE SEQUENCE</scope>
    <source>
        <strain evidence="1">CGMCC 1.15966</strain>
    </source>
</reference>
<dbReference type="AlphaFoldDB" id="A0A8H9KT92"/>
<dbReference type="EMBL" id="BMKM01000001">
    <property type="protein sequence ID" value="GGE11426.1"/>
    <property type="molecule type" value="Genomic_DNA"/>
</dbReference>
<organism evidence="1 2">
    <name type="scientific">Sphingobacterium cellulitidis</name>
    <dbReference type="NCBI Taxonomy" id="1768011"/>
    <lineage>
        <taxon>Bacteria</taxon>
        <taxon>Pseudomonadati</taxon>
        <taxon>Bacteroidota</taxon>
        <taxon>Sphingobacteriia</taxon>
        <taxon>Sphingobacteriales</taxon>
        <taxon>Sphingobacteriaceae</taxon>
        <taxon>Sphingobacterium</taxon>
    </lineage>
</organism>
<evidence type="ECO:0000313" key="2">
    <source>
        <dbReference type="Proteomes" id="UP000614460"/>
    </source>
</evidence>
<proteinExistence type="predicted"/>
<protein>
    <submittedName>
        <fullName evidence="1">Thiamine pyrophosphokinase</fullName>
    </submittedName>
</protein>
<name>A0A8H9KT92_9SPHI</name>
<gene>
    <name evidence="1" type="ORF">GCM10011516_06510</name>
</gene>
<evidence type="ECO:0000313" key="1">
    <source>
        <dbReference type="EMBL" id="GGE11426.1"/>
    </source>
</evidence>